<protein>
    <submittedName>
        <fullName evidence="1">Uncharacterized protein</fullName>
    </submittedName>
</protein>
<evidence type="ECO:0000313" key="2">
    <source>
        <dbReference type="Proteomes" id="UP000829116"/>
    </source>
</evidence>
<dbReference type="AlphaFoldDB" id="A0A9Q8Q225"/>
<dbReference type="Proteomes" id="UP000829116">
    <property type="component" value="Chromosome"/>
</dbReference>
<dbReference type="RefSeq" id="WP_241542220.1">
    <property type="nucleotide sequence ID" value="NZ_CAWQWN010000001.1"/>
</dbReference>
<sequence>MINIGLLRDNELRVLIFYRNYLVNIYGGNTDRQIIFSDNVSHMKSIIHEFISVKTKSQTERDKLVHRLNRGMNENIIPTDELSWVFKSIEITSFIWGYIVLRKDENDKSVLNMDARKIPNNAYKKMGGELYPASHENRVKVLIFYFDNQWILSKGINSYKLIEQLIVQWNKLSENAINFKWLSIEDSNSINWAFDYLKKYHETEAYNGGGINSFPIFNPVNLYEKKLAIYSILRLWSCHHSEKTLLISNMNKAWQQRKLRHERTTKKAINCYVDIEVKKKLDELVKDSGFQMNYVLADLINRAHDIKFSTK</sequence>
<reference evidence="1" key="1">
    <citation type="submission" date="2022-03" db="EMBL/GenBank/DDBJ databases">
        <title>ESBL-producing Moellerella wisconsensis and Escherichia marmotae isolated from wild game meat.</title>
        <authorList>
            <person name="Biggel M."/>
        </authorList>
    </citation>
    <scope>NUCLEOTIDE SEQUENCE</scope>
    <source>
        <strain evidence="1">W51</strain>
    </source>
</reference>
<dbReference type="EMBL" id="CP093245">
    <property type="protein sequence ID" value="UNH30837.1"/>
    <property type="molecule type" value="Genomic_DNA"/>
</dbReference>
<proteinExistence type="predicted"/>
<gene>
    <name evidence="1" type="ORF">MNY72_00460</name>
</gene>
<name>A0A9Q8Q225_9GAMM</name>
<accession>A0A9Q8Q225</accession>
<organism evidence="1 2">
    <name type="scientific">Moellerella wisconsensis</name>
    <dbReference type="NCBI Taxonomy" id="158849"/>
    <lineage>
        <taxon>Bacteria</taxon>
        <taxon>Pseudomonadati</taxon>
        <taxon>Pseudomonadota</taxon>
        <taxon>Gammaproteobacteria</taxon>
        <taxon>Enterobacterales</taxon>
        <taxon>Morganellaceae</taxon>
        <taxon>Moellerella</taxon>
    </lineage>
</organism>
<evidence type="ECO:0000313" key="1">
    <source>
        <dbReference type="EMBL" id="UNH30837.1"/>
    </source>
</evidence>